<evidence type="ECO:0000313" key="1">
    <source>
        <dbReference type="EMBL" id="WGH78814.1"/>
    </source>
</evidence>
<organism evidence="1 2">
    <name type="scientific">Jannaschia ovalis</name>
    <dbReference type="NCBI Taxonomy" id="3038773"/>
    <lineage>
        <taxon>Bacteria</taxon>
        <taxon>Pseudomonadati</taxon>
        <taxon>Pseudomonadota</taxon>
        <taxon>Alphaproteobacteria</taxon>
        <taxon>Rhodobacterales</taxon>
        <taxon>Roseobacteraceae</taxon>
        <taxon>Jannaschia</taxon>
    </lineage>
</organism>
<protein>
    <submittedName>
        <fullName evidence="1">Uncharacterized protein</fullName>
    </submittedName>
</protein>
<accession>A0ABY8LBY8</accession>
<dbReference type="RefSeq" id="WP_279965565.1">
    <property type="nucleotide sequence ID" value="NZ_CP122537.1"/>
</dbReference>
<evidence type="ECO:0000313" key="2">
    <source>
        <dbReference type="Proteomes" id="UP001243420"/>
    </source>
</evidence>
<proteinExistence type="predicted"/>
<reference evidence="1 2" key="1">
    <citation type="submission" date="2023-04" db="EMBL/GenBank/DDBJ databases">
        <title>Jannaschia ovalis sp. nov., a marine bacterium isolated from sea tidal flat.</title>
        <authorList>
            <person name="Kwon D.Y."/>
            <person name="Kim J.-J."/>
        </authorList>
    </citation>
    <scope>NUCLEOTIDE SEQUENCE [LARGE SCALE GENOMIC DNA]</scope>
    <source>
        <strain evidence="1 2">GRR-S6-38</strain>
    </source>
</reference>
<gene>
    <name evidence="1" type="ORF">P8627_00720</name>
</gene>
<name>A0ABY8LBY8_9RHOB</name>
<dbReference type="Proteomes" id="UP001243420">
    <property type="component" value="Chromosome"/>
</dbReference>
<sequence length="77" mass="8541">MGIAEDLADELAEDVIAHVEKTGDEDIIRIMAQSLGDSSQTLQEAFITSVRVQRAALRARERLQKRIAEYGKPQGDD</sequence>
<keyword evidence="2" id="KW-1185">Reference proteome</keyword>
<dbReference type="EMBL" id="CP122537">
    <property type="protein sequence ID" value="WGH78814.1"/>
    <property type="molecule type" value="Genomic_DNA"/>
</dbReference>